<dbReference type="GO" id="GO:0005777">
    <property type="term" value="C:peroxisome"/>
    <property type="evidence" value="ECO:0007669"/>
    <property type="project" value="TreeGrafter"/>
</dbReference>
<keyword evidence="4" id="KW-0460">Magnesium</keyword>
<comment type="catalytic activity">
    <reaction evidence="8">
        <text>an (R)-2-hydroxy-long-chain-fatty acyl-CoA = a long-chain fatty aldehyde + formyl-CoA</text>
        <dbReference type="Rhea" id="RHEA:67444"/>
        <dbReference type="ChEBI" id="CHEBI:17176"/>
        <dbReference type="ChEBI" id="CHEBI:57376"/>
        <dbReference type="ChEBI" id="CHEBI:170012"/>
        <dbReference type="EC" id="4.1.2.63"/>
    </reaction>
    <physiologicalReaction direction="left-to-right" evidence="8">
        <dbReference type="Rhea" id="RHEA:67445"/>
    </physiologicalReaction>
</comment>
<dbReference type="OrthoDB" id="16262at2759"/>
<dbReference type="EnsemblMetazoa" id="PHUM529400-RA">
    <property type="protein sequence ID" value="PHUM529400-PA"/>
    <property type="gene ID" value="PHUM529400"/>
</dbReference>
<evidence type="ECO:0000256" key="2">
    <source>
        <dbReference type="ARBA" id="ARBA00007812"/>
    </source>
</evidence>
<dbReference type="InterPro" id="IPR011766">
    <property type="entry name" value="TPP_enzyme_TPP-bd"/>
</dbReference>
<dbReference type="SUPFAM" id="SSF52518">
    <property type="entry name" value="Thiamin diphosphate-binding fold (THDP-binding)"/>
    <property type="match status" value="2"/>
</dbReference>
<dbReference type="Gene3D" id="3.40.50.1220">
    <property type="entry name" value="TPP-binding domain"/>
    <property type="match status" value="1"/>
</dbReference>
<feature type="domain" description="Thiamine pyrophosphate enzyme central" evidence="12">
    <location>
        <begin position="199"/>
        <end position="328"/>
    </location>
</feature>
<evidence type="ECO:0000259" key="14">
    <source>
        <dbReference type="Pfam" id="PF02776"/>
    </source>
</evidence>
<evidence type="ECO:0000313" key="16">
    <source>
        <dbReference type="EnsemblMetazoa" id="PHUM529400-PA"/>
    </source>
</evidence>
<name>E0VZ99_PEDHC</name>
<dbReference type="InterPro" id="IPR029061">
    <property type="entry name" value="THDP-binding"/>
</dbReference>
<dbReference type="FunFam" id="3.40.50.970:FF:000027">
    <property type="entry name" value="2-hydroxyacyl-CoA lyase 1"/>
    <property type="match status" value="1"/>
</dbReference>
<accession>E0VZ99</accession>
<dbReference type="GO" id="GO:0030976">
    <property type="term" value="F:thiamine pyrophosphate binding"/>
    <property type="evidence" value="ECO:0007669"/>
    <property type="project" value="InterPro"/>
</dbReference>
<evidence type="ECO:0000256" key="9">
    <source>
        <dbReference type="ARBA" id="ARBA00044518"/>
    </source>
</evidence>
<evidence type="ECO:0000256" key="6">
    <source>
        <dbReference type="ARBA" id="ARBA00023239"/>
    </source>
</evidence>
<feature type="domain" description="Thiamine pyrophosphate enzyme TPP-binding" evidence="13">
    <location>
        <begin position="410"/>
        <end position="554"/>
    </location>
</feature>
<dbReference type="InterPro" id="IPR045025">
    <property type="entry name" value="HACL1-like"/>
</dbReference>
<dbReference type="RefSeq" id="XP_002431443.1">
    <property type="nucleotide sequence ID" value="XM_002431398.1"/>
</dbReference>
<protein>
    <recommendedName>
        <fullName evidence="9">2-hydroxyacyl-CoA lyase</fullName>
        <ecNumber evidence="9">4.1.2.63</ecNumber>
    </recommendedName>
</protein>
<feature type="domain" description="Thiamine pyrophosphate enzyme N-terminal TPP-binding" evidence="14">
    <location>
        <begin position="13"/>
        <end position="127"/>
    </location>
</feature>
<dbReference type="PANTHER" id="PTHR43710">
    <property type="entry name" value="2-HYDROXYACYL-COA LYASE"/>
    <property type="match status" value="1"/>
</dbReference>
<evidence type="ECO:0000256" key="8">
    <source>
        <dbReference type="ARBA" id="ARBA00044454"/>
    </source>
</evidence>
<dbReference type="EC" id="4.1.2.63" evidence="9"/>
<evidence type="ECO:0000313" key="15">
    <source>
        <dbReference type="EMBL" id="EEB18705.1"/>
    </source>
</evidence>
<reference evidence="15" key="2">
    <citation type="submission" date="2007-04" db="EMBL/GenBank/DDBJ databases">
        <title>The genome of the human body louse.</title>
        <authorList>
            <consortium name="The Human Body Louse Genome Consortium"/>
            <person name="Kirkness E."/>
            <person name="Walenz B."/>
            <person name="Hass B."/>
            <person name="Bruggner R."/>
            <person name="Strausberg R."/>
        </authorList>
    </citation>
    <scope>NUCLEOTIDE SEQUENCE</scope>
    <source>
        <strain evidence="15">USDA</strain>
    </source>
</reference>
<dbReference type="Proteomes" id="UP000009046">
    <property type="component" value="Unassembled WGS sequence"/>
</dbReference>
<proteinExistence type="inferred from homology"/>
<dbReference type="Pfam" id="PF02776">
    <property type="entry name" value="TPP_enzyme_N"/>
    <property type="match status" value="1"/>
</dbReference>
<dbReference type="InterPro" id="IPR012001">
    <property type="entry name" value="Thiamin_PyroP_enz_TPP-bd_dom"/>
</dbReference>
<dbReference type="eggNOG" id="KOG1185">
    <property type="taxonomic scope" value="Eukaryota"/>
</dbReference>
<evidence type="ECO:0000256" key="1">
    <source>
        <dbReference type="ARBA" id="ARBA00001964"/>
    </source>
</evidence>
<dbReference type="InParanoid" id="E0VZ99"/>
<dbReference type="STRING" id="121224.E0VZ99"/>
<dbReference type="Pfam" id="PF02775">
    <property type="entry name" value="TPP_enzyme_C"/>
    <property type="match status" value="1"/>
</dbReference>
<comment type="catalytic activity">
    <reaction evidence="7">
        <text>a 2-hydroxy-3-methyl fatty acyl-CoA = a 2-methyl-branched fatty aldehyde + formyl-CoA</text>
        <dbReference type="Rhea" id="RHEA:25375"/>
        <dbReference type="ChEBI" id="CHEBI:49188"/>
        <dbReference type="ChEBI" id="CHEBI:57376"/>
        <dbReference type="ChEBI" id="CHEBI:58783"/>
        <dbReference type="EC" id="4.1.2.63"/>
    </reaction>
    <physiologicalReaction direction="left-to-right" evidence="7">
        <dbReference type="Rhea" id="RHEA:25376"/>
    </physiologicalReaction>
</comment>
<evidence type="ECO:0000313" key="17">
    <source>
        <dbReference type="Proteomes" id="UP000009046"/>
    </source>
</evidence>
<comment type="catalytic activity">
    <reaction evidence="10">
        <text>2-hydroxyoctadecanoyl-CoA = heptadecanal + formyl-CoA</text>
        <dbReference type="Rhea" id="RHEA:55196"/>
        <dbReference type="ChEBI" id="CHEBI:57376"/>
        <dbReference type="ChEBI" id="CHEBI:74116"/>
        <dbReference type="ChEBI" id="CHEBI:138631"/>
    </reaction>
    <physiologicalReaction direction="left-to-right" evidence="10">
        <dbReference type="Rhea" id="RHEA:55197"/>
    </physiologicalReaction>
</comment>
<reference evidence="15" key="1">
    <citation type="submission" date="2007-04" db="EMBL/GenBank/DDBJ databases">
        <title>Annotation of Pediculus humanus corporis strain USDA.</title>
        <authorList>
            <person name="Kirkness E."/>
            <person name="Hannick L."/>
            <person name="Hass B."/>
            <person name="Bruggner R."/>
            <person name="Lawson D."/>
            <person name="Bidwell S."/>
            <person name="Joardar V."/>
            <person name="Caler E."/>
            <person name="Walenz B."/>
            <person name="Inman J."/>
            <person name="Schobel S."/>
            <person name="Galinsky K."/>
            <person name="Amedeo P."/>
            <person name="Strausberg R."/>
        </authorList>
    </citation>
    <scope>NUCLEOTIDE SEQUENCE</scope>
    <source>
        <strain evidence="15">USDA</strain>
    </source>
</reference>
<comment type="similarity">
    <text evidence="2 11">Belongs to the TPP enzyme family.</text>
</comment>
<evidence type="ECO:0000256" key="7">
    <source>
        <dbReference type="ARBA" id="ARBA00044451"/>
    </source>
</evidence>
<keyword evidence="6 15" id="KW-0456">Lyase</keyword>
<dbReference type="FunFam" id="3.40.50.1220:FF:000006">
    <property type="entry name" value="2-hydroxyacyl-CoA lyase 1"/>
    <property type="match status" value="1"/>
</dbReference>
<evidence type="ECO:0000256" key="11">
    <source>
        <dbReference type="RuleBase" id="RU362132"/>
    </source>
</evidence>
<dbReference type="CTD" id="8235111"/>
<dbReference type="SUPFAM" id="SSF52467">
    <property type="entry name" value="DHS-like NAD/FAD-binding domain"/>
    <property type="match status" value="1"/>
</dbReference>
<gene>
    <name evidence="16" type="primary">8235111</name>
    <name evidence="15" type="ORF">Phum_PHUM529400</name>
</gene>
<dbReference type="GO" id="GO:0106359">
    <property type="term" value="F:2-hydroxyacyl-CoA lyase activity"/>
    <property type="evidence" value="ECO:0007669"/>
    <property type="project" value="UniProtKB-EC"/>
</dbReference>
<evidence type="ECO:0000256" key="4">
    <source>
        <dbReference type="ARBA" id="ARBA00022842"/>
    </source>
</evidence>
<dbReference type="OMA" id="YMGMIGM"/>
<dbReference type="GeneID" id="8235111"/>
<sequence length="575" mass="62790">MTEVEKMSENQIDGNNILAEALKSQGVKYVFGIVGIPVIELSFAMQRNGMCFIGMRNEQSACYAAQAMGYLTGTPAVCLVVSGPGLLHCAGGMANAQVNCWPLLVIGGSCPQDHEGIGGFQECLQVELSRPYCKYSARPPFLTLIPRHVEKAVYLTTVGRPGTAYLDFPGNLLQQQTSAFKIKPKNSVKPLPAPHSDALNEAINLLVNAKNPLVIIGKGAAWARAENSVRNLIENYNFPFLPTPMGKGVVSDNDKRCVSAARTAALLNADVVLLLGARLNWILHFGLPPRYQPDVKFIHVDLVAEEMNNGTPCAVAIQADVGITCDALVNALKEKNFSIDLNNNKWWNMLHGAIKKNTETVMNMCLDTSVPLNYYTVFHHIQEIIPKDSIIVSEGANTMDIGRGLLPNILPRHRLDAGTFGTMGVGPGFAIAAALWCKDFAPEKKVICVEGDSAFGFSGMEVETMVRYKLPIIIIIVNNNGIYSGLDKQTFTDFQNLGSLPEIMPPTSLGTEISYEKIMELFGCKGYMVKTIPDLQNALKICLKETDKPNVINVLINPTAGRKAQTFNWLTESKL</sequence>
<dbReference type="InterPro" id="IPR012000">
    <property type="entry name" value="Thiamin_PyroP_enz_cen_dom"/>
</dbReference>
<dbReference type="PANTHER" id="PTHR43710:SF2">
    <property type="entry name" value="2-HYDROXYACYL-COA LYASE 1"/>
    <property type="match status" value="1"/>
</dbReference>
<dbReference type="GO" id="GO:0001561">
    <property type="term" value="P:fatty acid alpha-oxidation"/>
    <property type="evidence" value="ECO:0007669"/>
    <property type="project" value="TreeGrafter"/>
</dbReference>
<dbReference type="CDD" id="cd02004">
    <property type="entry name" value="TPP_BZL_OCoD_HPCL"/>
    <property type="match status" value="1"/>
</dbReference>
<dbReference type="VEuPathDB" id="VectorBase:PHUM529400"/>
<evidence type="ECO:0000259" key="13">
    <source>
        <dbReference type="Pfam" id="PF02775"/>
    </source>
</evidence>
<dbReference type="KEGG" id="phu:Phum_PHUM529400"/>
<dbReference type="InterPro" id="IPR029035">
    <property type="entry name" value="DHS-like_NAD/FAD-binding_dom"/>
</dbReference>
<keyword evidence="17" id="KW-1185">Reference proteome</keyword>
<dbReference type="AlphaFoldDB" id="E0VZ99"/>
<evidence type="ECO:0000256" key="10">
    <source>
        <dbReference type="ARBA" id="ARBA00048738"/>
    </source>
</evidence>
<dbReference type="EMBL" id="DS235851">
    <property type="protein sequence ID" value="EEB18705.1"/>
    <property type="molecule type" value="Genomic_DNA"/>
</dbReference>
<evidence type="ECO:0000259" key="12">
    <source>
        <dbReference type="Pfam" id="PF00205"/>
    </source>
</evidence>
<comment type="cofactor">
    <cofactor evidence="1">
        <name>thiamine diphosphate</name>
        <dbReference type="ChEBI" id="CHEBI:58937"/>
    </cofactor>
</comment>
<dbReference type="Gene3D" id="3.40.50.970">
    <property type="match status" value="2"/>
</dbReference>
<dbReference type="EMBL" id="AAZO01006417">
    <property type="status" value="NOT_ANNOTATED_CDS"/>
    <property type="molecule type" value="Genomic_DNA"/>
</dbReference>
<organism>
    <name type="scientific">Pediculus humanus subsp. corporis</name>
    <name type="common">Body louse</name>
    <dbReference type="NCBI Taxonomy" id="121224"/>
    <lineage>
        <taxon>Eukaryota</taxon>
        <taxon>Metazoa</taxon>
        <taxon>Ecdysozoa</taxon>
        <taxon>Arthropoda</taxon>
        <taxon>Hexapoda</taxon>
        <taxon>Insecta</taxon>
        <taxon>Pterygota</taxon>
        <taxon>Neoptera</taxon>
        <taxon>Paraneoptera</taxon>
        <taxon>Psocodea</taxon>
        <taxon>Troctomorpha</taxon>
        <taxon>Phthiraptera</taxon>
        <taxon>Anoplura</taxon>
        <taxon>Pediculidae</taxon>
        <taxon>Pediculus</taxon>
    </lineage>
</organism>
<keyword evidence="3" id="KW-0479">Metal-binding</keyword>
<evidence type="ECO:0000256" key="3">
    <source>
        <dbReference type="ARBA" id="ARBA00022723"/>
    </source>
</evidence>
<dbReference type="GO" id="GO:0000287">
    <property type="term" value="F:magnesium ion binding"/>
    <property type="evidence" value="ECO:0007669"/>
    <property type="project" value="InterPro"/>
</dbReference>
<dbReference type="Pfam" id="PF00205">
    <property type="entry name" value="TPP_enzyme_M"/>
    <property type="match status" value="1"/>
</dbReference>
<reference evidence="16" key="3">
    <citation type="submission" date="2021-02" db="UniProtKB">
        <authorList>
            <consortium name="EnsemblMetazoa"/>
        </authorList>
    </citation>
    <scope>IDENTIFICATION</scope>
    <source>
        <strain evidence="16">USDA</strain>
    </source>
</reference>
<dbReference type="CDD" id="cd07035">
    <property type="entry name" value="TPP_PYR_POX_like"/>
    <property type="match status" value="1"/>
</dbReference>
<dbReference type="HOGENOM" id="CLU_013748_3_3_1"/>
<keyword evidence="5 11" id="KW-0786">Thiamine pyrophosphate</keyword>
<evidence type="ECO:0000256" key="5">
    <source>
        <dbReference type="ARBA" id="ARBA00023052"/>
    </source>
</evidence>
<dbReference type="FunCoup" id="E0VZ99">
    <property type="interactions" value="1347"/>
</dbReference>